<evidence type="ECO:0000313" key="7">
    <source>
        <dbReference type="Proteomes" id="UP000298616"/>
    </source>
</evidence>
<evidence type="ECO:0000256" key="2">
    <source>
        <dbReference type="ARBA" id="ARBA00022748"/>
    </source>
</evidence>
<keyword evidence="2" id="KW-0201">Cytochrome c-type biogenesis</keyword>
<sequence length="387" mass="44904">MKKSFFSFILFMTFSLVFSQEHIETFDKILERLDAIETASYNSKTSSSAPGDTLVFHTFKRFVNMHVNSNDSLVGASFRTSALDDHNKYNFCYDGQYMVRFDWENRIAQIDTLTSNANMVPMAPFFIKVKSLIQYTEENIDSASVKYTEYQDSIKINFTFTDKMVEVMRLKPFVRQAKGKVSKYILVVDKNYLPFKLIRKMPHQTSWEACTDIRTSAIKDFEFSSLLQIPPDFKIKGRQMETPKSYALEGVKAPEWKLKESHGDSISLNDIEQKVILIQFTGIGCGPCHESIPFLKKLAEDYSDKDFELISIETWSNNIAGIERYKDRNEMNYSFLVSNKETKNDYKIDGVPSFFIIDENKVIKKVIVGYQKDKTDKEITRLIEEML</sequence>
<evidence type="ECO:0000256" key="1">
    <source>
        <dbReference type="ARBA" id="ARBA00004196"/>
    </source>
</evidence>
<dbReference type="AlphaFoldDB" id="A0A4D7K932"/>
<accession>A0A4D7K932</accession>
<dbReference type="PROSITE" id="PS00194">
    <property type="entry name" value="THIOREDOXIN_1"/>
    <property type="match status" value="1"/>
</dbReference>
<keyword evidence="7" id="KW-1185">Reference proteome</keyword>
<dbReference type="KEGG" id="fpf:DCC35_14165"/>
<dbReference type="Gene3D" id="3.40.30.10">
    <property type="entry name" value="Glutaredoxin"/>
    <property type="match status" value="1"/>
</dbReference>
<dbReference type="InterPro" id="IPR036249">
    <property type="entry name" value="Thioredoxin-like_sf"/>
</dbReference>
<evidence type="ECO:0000256" key="3">
    <source>
        <dbReference type="ARBA" id="ARBA00023284"/>
    </source>
</evidence>
<organism evidence="6 7">
    <name type="scientific">Mangrovivirga cuniculi</name>
    <dbReference type="NCBI Taxonomy" id="2715131"/>
    <lineage>
        <taxon>Bacteria</taxon>
        <taxon>Pseudomonadati</taxon>
        <taxon>Bacteroidota</taxon>
        <taxon>Cytophagia</taxon>
        <taxon>Cytophagales</taxon>
        <taxon>Mangrovivirgaceae</taxon>
        <taxon>Mangrovivirga</taxon>
    </lineage>
</organism>
<dbReference type="Pfam" id="PF08534">
    <property type="entry name" value="Redoxin"/>
    <property type="match status" value="1"/>
</dbReference>
<dbReference type="GO" id="GO:0017004">
    <property type="term" value="P:cytochrome complex assembly"/>
    <property type="evidence" value="ECO:0007669"/>
    <property type="project" value="UniProtKB-KW"/>
</dbReference>
<dbReference type="SUPFAM" id="SSF52833">
    <property type="entry name" value="Thioredoxin-like"/>
    <property type="match status" value="1"/>
</dbReference>
<dbReference type="InterPro" id="IPR013766">
    <property type="entry name" value="Thioredoxin_domain"/>
</dbReference>
<dbReference type="InterPro" id="IPR017937">
    <property type="entry name" value="Thioredoxin_CS"/>
</dbReference>
<dbReference type="InterPro" id="IPR013740">
    <property type="entry name" value="Redoxin"/>
</dbReference>
<keyword evidence="3" id="KW-0676">Redox-active center</keyword>
<keyword evidence="4" id="KW-0732">Signal</keyword>
<feature type="signal peptide" evidence="4">
    <location>
        <begin position="1"/>
        <end position="19"/>
    </location>
</feature>
<dbReference type="OrthoDB" id="1099669at2"/>
<dbReference type="PROSITE" id="PS51352">
    <property type="entry name" value="THIOREDOXIN_2"/>
    <property type="match status" value="1"/>
</dbReference>
<dbReference type="PANTHER" id="PTHR42852">
    <property type="entry name" value="THIOL:DISULFIDE INTERCHANGE PROTEIN DSBE"/>
    <property type="match status" value="1"/>
</dbReference>
<feature type="domain" description="Thioredoxin" evidence="5">
    <location>
        <begin position="247"/>
        <end position="387"/>
    </location>
</feature>
<dbReference type="Proteomes" id="UP000298616">
    <property type="component" value="Chromosome"/>
</dbReference>
<dbReference type="GO" id="GO:0030313">
    <property type="term" value="C:cell envelope"/>
    <property type="evidence" value="ECO:0007669"/>
    <property type="project" value="UniProtKB-SubCell"/>
</dbReference>
<comment type="subcellular location">
    <subcellularLocation>
        <location evidence="1">Cell envelope</location>
    </subcellularLocation>
</comment>
<protein>
    <recommendedName>
        <fullName evidence="5">Thioredoxin domain-containing protein</fullName>
    </recommendedName>
</protein>
<proteinExistence type="predicted"/>
<gene>
    <name evidence="6" type="ORF">DCC35_14165</name>
</gene>
<dbReference type="EMBL" id="CP028923">
    <property type="protein sequence ID" value="QCK15808.1"/>
    <property type="molecule type" value="Genomic_DNA"/>
</dbReference>
<dbReference type="CDD" id="cd02966">
    <property type="entry name" value="TlpA_like_family"/>
    <property type="match status" value="1"/>
</dbReference>
<evidence type="ECO:0000313" key="6">
    <source>
        <dbReference type="EMBL" id="QCK15808.1"/>
    </source>
</evidence>
<evidence type="ECO:0000259" key="5">
    <source>
        <dbReference type="PROSITE" id="PS51352"/>
    </source>
</evidence>
<dbReference type="InterPro" id="IPR050553">
    <property type="entry name" value="Thioredoxin_ResA/DsbE_sf"/>
</dbReference>
<feature type="chain" id="PRO_5020262478" description="Thioredoxin domain-containing protein" evidence="4">
    <location>
        <begin position="20"/>
        <end position="387"/>
    </location>
</feature>
<reference evidence="6 7" key="1">
    <citation type="submission" date="2018-04" db="EMBL/GenBank/DDBJ databases">
        <title>Complete genome uncultured novel isolate.</title>
        <authorList>
            <person name="Merlino G."/>
        </authorList>
    </citation>
    <scope>NUCLEOTIDE SEQUENCE [LARGE SCALE GENOMIC DNA]</scope>
    <source>
        <strain evidence="7">R1DC9</strain>
    </source>
</reference>
<name>A0A4D7K932_9BACT</name>
<evidence type="ECO:0000256" key="4">
    <source>
        <dbReference type="SAM" id="SignalP"/>
    </source>
</evidence>
<dbReference type="PANTHER" id="PTHR42852:SF17">
    <property type="entry name" value="THIOREDOXIN-LIKE PROTEIN HI_1115"/>
    <property type="match status" value="1"/>
</dbReference>
<dbReference type="RefSeq" id="WP_137091404.1">
    <property type="nucleotide sequence ID" value="NZ_CP028923.1"/>
</dbReference>
<dbReference type="GO" id="GO:0016491">
    <property type="term" value="F:oxidoreductase activity"/>
    <property type="evidence" value="ECO:0007669"/>
    <property type="project" value="InterPro"/>
</dbReference>